<evidence type="ECO:0000313" key="3">
    <source>
        <dbReference type="Proteomes" id="UP000834503"/>
    </source>
</evidence>
<sequence length="39" mass="4736">MNGFANVINRYYIKRCFVFLRIPNAEYKEIAFYKDIGEE</sequence>
<reference evidence="1" key="1">
    <citation type="submission" date="2020-05" db="EMBL/GenBank/DDBJ databases">
        <authorList>
            <person name="Delgado-Blas J."/>
        </authorList>
    </citation>
    <scope>NUCLEOTIDE SEQUENCE</scope>
    <source>
        <strain evidence="1">BB1459</strain>
        <strain evidence="2">BB1480</strain>
    </source>
</reference>
<protein>
    <submittedName>
        <fullName evidence="1">Uncharacterized protein</fullName>
    </submittedName>
</protein>
<dbReference type="Proteomes" id="UP000834503">
    <property type="component" value="Unassembled WGS sequence"/>
</dbReference>
<dbReference type="Proteomes" id="UP000837205">
    <property type="component" value="Unassembled WGS sequence"/>
</dbReference>
<gene>
    <name evidence="1" type="ORF">GHA_05388</name>
    <name evidence="2" type="ORF">TML_04650</name>
</gene>
<organism evidence="1 3">
    <name type="scientific">Citrobacter werkmanii</name>
    <dbReference type="NCBI Taxonomy" id="67827"/>
    <lineage>
        <taxon>Bacteria</taxon>
        <taxon>Pseudomonadati</taxon>
        <taxon>Pseudomonadota</taxon>
        <taxon>Gammaproteobacteria</taxon>
        <taxon>Enterobacterales</taxon>
        <taxon>Enterobacteriaceae</taxon>
        <taxon>Citrobacter</taxon>
        <taxon>Citrobacter freundii complex</taxon>
    </lineage>
</organism>
<evidence type="ECO:0000313" key="2">
    <source>
        <dbReference type="EMBL" id="CAC9239468.1"/>
    </source>
</evidence>
<dbReference type="AlphaFoldDB" id="A0A9N8CTW5"/>
<name>A0A9N8CTW5_9ENTR</name>
<dbReference type="EMBL" id="CAHPQX010000043">
    <property type="protein sequence ID" value="CAB5605062.1"/>
    <property type="molecule type" value="Genomic_DNA"/>
</dbReference>
<proteinExistence type="predicted"/>
<accession>A0A9N8CTW5</accession>
<evidence type="ECO:0000313" key="4">
    <source>
        <dbReference type="Proteomes" id="UP000837205"/>
    </source>
</evidence>
<evidence type="ECO:0000313" key="1">
    <source>
        <dbReference type="EMBL" id="CAB5605062.1"/>
    </source>
</evidence>
<keyword evidence="4" id="KW-1185">Reference proteome</keyword>
<comment type="caution">
    <text evidence="1">The sequence shown here is derived from an EMBL/GenBank/DDBJ whole genome shotgun (WGS) entry which is preliminary data.</text>
</comment>
<dbReference type="EMBL" id="CAIIUA010000001">
    <property type="protein sequence ID" value="CAC9239468.1"/>
    <property type="molecule type" value="Genomic_DNA"/>
</dbReference>